<evidence type="ECO:0000256" key="1">
    <source>
        <dbReference type="ARBA" id="ARBA00022723"/>
    </source>
</evidence>
<evidence type="ECO:0000256" key="5">
    <source>
        <dbReference type="RuleBase" id="RU361277"/>
    </source>
</evidence>
<dbReference type="PROSITE" id="PS00059">
    <property type="entry name" value="ADH_ZINC"/>
    <property type="match status" value="1"/>
</dbReference>
<dbReference type="CDD" id="cd08281">
    <property type="entry name" value="liver_ADH_like1"/>
    <property type="match status" value="1"/>
</dbReference>
<dbReference type="PANTHER" id="PTHR43880:SF12">
    <property type="entry name" value="ALCOHOL DEHYDROGENASE CLASS-3"/>
    <property type="match status" value="1"/>
</dbReference>
<keyword evidence="4" id="KW-0520">NAD</keyword>
<gene>
    <name evidence="7" type="ORF">P2G67_00730</name>
</gene>
<dbReference type="RefSeq" id="WP_275819052.1">
    <property type="nucleotide sequence ID" value="NZ_JARHUD010000001.1"/>
</dbReference>
<comment type="similarity">
    <text evidence="5">Belongs to the zinc-containing alcohol dehydrogenase family.</text>
</comment>
<keyword evidence="1 5" id="KW-0479">Metal-binding</keyword>
<dbReference type="InterPro" id="IPR020843">
    <property type="entry name" value="ER"/>
</dbReference>
<organism evidence="7 8">
    <name type="scientific">Aquibaculum arenosum</name>
    <dbReference type="NCBI Taxonomy" id="3032591"/>
    <lineage>
        <taxon>Bacteria</taxon>
        <taxon>Pseudomonadati</taxon>
        <taxon>Pseudomonadota</taxon>
        <taxon>Alphaproteobacteria</taxon>
        <taxon>Rhodospirillales</taxon>
        <taxon>Rhodovibrionaceae</taxon>
        <taxon>Aquibaculum</taxon>
    </lineage>
</organism>
<comment type="cofactor">
    <cofactor evidence="5">
        <name>Zn(2+)</name>
        <dbReference type="ChEBI" id="CHEBI:29105"/>
    </cofactor>
</comment>
<evidence type="ECO:0000256" key="3">
    <source>
        <dbReference type="ARBA" id="ARBA00023002"/>
    </source>
</evidence>
<dbReference type="InterPro" id="IPR036291">
    <property type="entry name" value="NAD(P)-bd_dom_sf"/>
</dbReference>
<dbReference type="SMART" id="SM00829">
    <property type="entry name" value="PKS_ER"/>
    <property type="match status" value="1"/>
</dbReference>
<evidence type="ECO:0000313" key="7">
    <source>
        <dbReference type="EMBL" id="MDF2094495.1"/>
    </source>
</evidence>
<dbReference type="InterPro" id="IPR013154">
    <property type="entry name" value="ADH-like_N"/>
</dbReference>
<dbReference type="InterPro" id="IPR013149">
    <property type="entry name" value="ADH-like_C"/>
</dbReference>
<evidence type="ECO:0000259" key="6">
    <source>
        <dbReference type="SMART" id="SM00829"/>
    </source>
</evidence>
<dbReference type="Gene3D" id="3.40.50.720">
    <property type="entry name" value="NAD(P)-binding Rossmann-like Domain"/>
    <property type="match status" value="1"/>
</dbReference>
<keyword evidence="8" id="KW-1185">Reference proteome</keyword>
<reference evidence="7 8" key="1">
    <citation type="submission" date="2023-03" db="EMBL/GenBank/DDBJ databases">
        <title>Fodinicurvata sp. CAU 1616 isolated from sea sendiment.</title>
        <authorList>
            <person name="Kim W."/>
        </authorList>
    </citation>
    <scope>NUCLEOTIDE SEQUENCE [LARGE SCALE GENOMIC DNA]</scope>
    <source>
        <strain evidence="7 8">CAU 1616</strain>
    </source>
</reference>
<dbReference type="Gene3D" id="3.90.180.10">
    <property type="entry name" value="Medium-chain alcohol dehydrogenases, catalytic domain"/>
    <property type="match status" value="1"/>
</dbReference>
<dbReference type="PANTHER" id="PTHR43880">
    <property type="entry name" value="ALCOHOL DEHYDROGENASE"/>
    <property type="match status" value="1"/>
</dbReference>
<proteinExistence type="inferred from homology"/>
<evidence type="ECO:0000256" key="4">
    <source>
        <dbReference type="ARBA" id="ARBA00023027"/>
    </source>
</evidence>
<dbReference type="SUPFAM" id="SSF51735">
    <property type="entry name" value="NAD(P)-binding Rossmann-fold domains"/>
    <property type="match status" value="1"/>
</dbReference>
<protein>
    <submittedName>
        <fullName evidence="7">Zinc-dependent alcohol dehydrogenase family protein</fullName>
    </submittedName>
</protein>
<dbReference type="InterPro" id="IPR011032">
    <property type="entry name" value="GroES-like_sf"/>
</dbReference>
<evidence type="ECO:0000313" key="8">
    <source>
        <dbReference type="Proteomes" id="UP001215503"/>
    </source>
</evidence>
<dbReference type="Pfam" id="PF08240">
    <property type="entry name" value="ADH_N"/>
    <property type="match status" value="1"/>
</dbReference>
<comment type="caution">
    <text evidence="7">The sequence shown here is derived from an EMBL/GenBank/DDBJ whole genome shotgun (WGS) entry which is preliminary data.</text>
</comment>
<keyword evidence="2 5" id="KW-0862">Zinc</keyword>
<dbReference type="InterPro" id="IPR002328">
    <property type="entry name" value="ADH_Zn_CS"/>
</dbReference>
<evidence type="ECO:0000256" key="2">
    <source>
        <dbReference type="ARBA" id="ARBA00022833"/>
    </source>
</evidence>
<keyword evidence="3" id="KW-0560">Oxidoreductase</keyword>
<sequence>MKIKAAVLNEIGRAGPYAESRPLTVETLDLEGPGPGEVLVEIKAAGLCHSDLSVISGDRPRPVPMALGHEAAGVVAEVGEGVDDLQPGDHVVMVFVPSCGHCLPCSEGRPALCEPAAKANNAGHLLSGARRLSLDGEPVHHHLGVSAFAEAAVVSRRSLVKVDPSLPLEQAALFGCAVMTGLGAVVNTAKVSAGCSVAVIGLGGVGLNSLLGALLVGAERVVAIDILPSKLDMAKQLGATDVFDARDADVAEQVREATQGGVDFAFEMAGSVPALELAYKVTRRGGTTVTAGLANPGKAMSLFPVTLVAEERTLKGSYIGSCVPLRDIPRYVGLFQRGKLPVDRLLSERVALDDINAAFDRLASGETVRQVLIPS</sequence>
<name>A0ABT5YI72_9PROT</name>
<dbReference type="Proteomes" id="UP001215503">
    <property type="component" value="Unassembled WGS sequence"/>
</dbReference>
<dbReference type="SUPFAM" id="SSF50129">
    <property type="entry name" value="GroES-like"/>
    <property type="match status" value="2"/>
</dbReference>
<accession>A0ABT5YI72</accession>
<feature type="domain" description="Enoyl reductase (ER)" evidence="6">
    <location>
        <begin position="18"/>
        <end position="373"/>
    </location>
</feature>
<dbReference type="Pfam" id="PF00107">
    <property type="entry name" value="ADH_zinc_N"/>
    <property type="match status" value="1"/>
</dbReference>
<dbReference type="EMBL" id="JARHUD010000001">
    <property type="protein sequence ID" value="MDF2094495.1"/>
    <property type="molecule type" value="Genomic_DNA"/>
</dbReference>